<dbReference type="InterPro" id="IPR057452">
    <property type="entry name" value="BRWD/PHIP_N"/>
</dbReference>
<feature type="region of interest" description="Disordered" evidence="6">
    <location>
        <begin position="885"/>
        <end position="979"/>
    </location>
</feature>
<evidence type="ECO:0000259" key="8">
    <source>
        <dbReference type="PROSITE" id="PS50127"/>
    </source>
</evidence>
<dbReference type="PROSITE" id="PS50127">
    <property type="entry name" value="UBC_2"/>
    <property type="match status" value="1"/>
</dbReference>
<feature type="region of interest" description="Disordered" evidence="6">
    <location>
        <begin position="1571"/>
        <end position="1658"/>
    </location>
</feature>
<evidence type="ECO:0000256" key="3">
    <source>
        <dbReference type="ARBA" id="ARBA00023117"/>
    </source>
</evidence>
<keyword evidence="10" id="KW-1185">Reference proteome</keyword>
<feature type="compositionally biased region" description="Polar residues" evidence="6">
    <location>
        <begin position="1574"/>
        <end position="1592"/>
    </location>
</feature>
<keyword evidence="3 4" id="KW-0103">Bromodomain</keyword>
<feature type="repeat" description="WD" evidence="5">
    <location>
        <begin position="509"/>
        <end position="550"/>
    </location>
</feature>
<gene>
    <name evidence="9" type="primary">Necator_chrI.g3467</name>
    <name evidence="9" type="ORF">RB195_007338</name>
</gene>
<evidence type="ECO:0000256" key="5">
    <source>
        <dbReference type="PROSITE-ProRule" id="PRU00221"/>
    </source>
</evidence>
<dbReference type="EMBL" id="JAVFWL010000001">
    <property type="protein sequence ID" value="KAK6730809.1"/>
    <property type="molecule type" value="Genomic_DNA"/>
</dbReference>
<dbReference type="SMART" id="SM00297">
    <property type="entry name" value="BROMO"/>
    <property type="match status" value="1"/>
</dbReference>
<dbReference type="Gene3D" id="3.10.110.10">
    <property type="entry name" value="Ubiquitin Conjugating Enzyme"/>
    <property type="match status" value="1"/>
</dbReference>
<dbReference type="InterPro" id="IPR000608">
    <property type="entry name" value="UBC"/>
</dbReference>
<keyword evidence="2" id="KW-0677">Repeat</keyword>
<feature type="repeat" description="WD" evidence="5">
    <location>
        <begin position="323"/>
        <end position="356"/>
    </location>
</feature>
<dbReference type="PROSITE" id="PS50294">
    <property type="entry name" value="WD_REPEATS_REGION"/>
    <property type="match status" value="3"/>
</dbReference>
<dbReference type="Pfam" id="PF00179">
    <property type="entry name" value="UQ_con"/>
    <property type="match status" value="1"/>
</dbReference>
<dbReference type="Pfam" id="PF00400">
    <property type="entry name" value="WD40"/>
    <property type="match status" value="5"/>
</dbReference>
<feature type="domain" description="UBC core" evidence="8">
    <location>
        <begin position="5"/>
        <end position="169"/>
    </location>
</feature>
<dbReference type="InterPro" id="IPR052060">
    <property type="entry name" value="Bromo_WD_repeat"/>
</dbReference>
<feature type="region of interest" description="Disordered" evidence="6">
    <location>
        <begin position="1517"/>
        <end position="1548"/>
    </location>
</feature>
<dbReference type="Proteomes" id="UP001303046">
    <property type="component" value="Unassembled WGS sequence"/>
</dbReference>
<dbReference type="InterPro" id="IPR015943">
    <property type="entry name" value="WD40/YVTN_repeat-like_dom_sf"/>
</dbReference>
<proteinExistence type="predicted"/>
<feature type="repeat" description="WD" evidence="5">
    <location>
        <begin position="365"/>
        <end position="406"/>
    </location>
</feature>
<feature type="region of interest" description="Disordered" evidence="6">
    <location>
        <begin position="1670"/>
        <end position="1726"/>
    </location>
</feature>
<feature type="compositionally biased region" description="Low complexity" evidence="6">
    <location>
        <begin position="889"/>
        <end position="916"/>
    </location>
</feature>
<dbReference type="Pfam" id="PF00439">
    <property type="entry name" value="Bromodomain"/>
    <property type="match status" value="2"/>
</dbReference>
<dbReference type="PROSITE" id="PS00678">
    <property type="entry name" value="WD_REPEATS_1"/>
    <property type="match status" value="2"/>
</dbReference>
<feature type="domain" description="Bromo" evidence="7">
    <location>
        <begin position="1249"/>
        <end position="1319"/>
    </location>
</feature>
<dbReference type="InterPro" id="IPR016135">
    <property type="entry name" value="UBQ-conjugating_enzyme/RWD"/>
</dbReference>
<dbReference type="PANTHER" id="PTHR16266:SF17">
    <property type="entry name" value="BRWD3"/>
    <property type="match status" value="1"/>
</dbReference>
<accession>A0ABR1BWT4</accession>
<dbReference type="CDD" id="cd00200">
    <property type="entry name" value="WD40"/>
    <property type="match status" value="1"/>
</dbReference>
<dbReference type="PROSITE" id="PS50082">
    <property type="entry name" value="WD_REPEATS_2"/>
    <property type="match status" value="4"/>
</dbReference>
<dbReference type="SUPFAM" id="SSF54495">
    <property type="entry name" value="UBC-like"/>
    <property type="match status" value="1"/>
</dbReference>
<dbReference type="Pfam" id="PF25437">
    <property type="entry name" value="BRWD1_N"/>
    <property type="match status" value="1"/>
</dbReference>
<dbReference type="Gene3D" id="1.20.920.10">
    <property type="entry name" value="Bromodomain-like"/>
    <property type="match status" value="2"/>
</dbReference>
<comment type="caution">
    <text evidence="9">The sequence shown here is derived from an EMBL/GenBank/DDBJ whole genome shotgun (WGS) entry which is preliminary data.</text>
</comment>
<dbReference type="InterPro" id="IPR036427">
    <property type="entry name" value="Bromodomain-like_sf"/>
</dbReference>
<evidence type="ECO:0000313" key="9">
    <source>
        <dbReference type="EMBL" id="KAK6730809.1"/>
    </source>
</evidence>
<evidence type="ECO:0000256" key="4">
    <source>
        <dbReference type="PROSITE-ProRule" id="PRU00035"/>
    </source>
</evidence>
<evidence type="ECO:0008006" key="11">
    <source>
        <dbReference type="Google" id="ProtNLM"/>
    </source>
</evidence>
<dbReference type="InterPro" id="IPR001487">
    <property type="entry name" value="Bromodomain"/>
</dbReference>
<dbReference type="SMART" id="SM00320">
    <property type="entry name" value="WD40"/>
    <property type="match status" value="8"/>
</dbReference>
<dbReference type="PANTHER" id="PTHR16266">
    <property type="entry name" value="WD REPEAT DOMAIN 9"/>
    <property type="match status" value="1"/>
</dbReference>
<feature type="compositionally biased region" description="Basic and acidic residues" evidence="6">
    <location>
        <begin position="1200"/>
        <end position="1215"/>
    </location>
</feature>
<evidence type="ECO:0000256" key="2">
    <source>
        <dbReference type="ARBA" id="ARBA00022737"/>
    </source>
</evidence>
<dbReference type="InterPro" id="IPR001680">
    <property type="entry name" value="WD40_rpt"/>
</dbReference>
<dbReference type="SUPFAM" id="SSF47370">
    <property type="entry name" value="Bromodomain"/>
    <property type="match status" value="1"/>
</dbReference>
<dbReference type="CDD" id="cd23807">
    <property type="entry name" value="UEV_UBE2V"/>
    <property type="match status" value="1"/>
</dbReference>
<evidence type="ECO:0000313" key="10">
    <source>
        <dbReference type="Proteomes" id="UP001303046"/>
    </source>
</evidence>
<dbReference type="InterPro" id="IPR057451">
    <property type="entry name" value="BRWD/PHIP_AD"/>
</dbReference>
<dbReference type="SMART" id="SM00212">
    <property type="entry name" value="UBCc"/>
    <property type="match status" value="1"/>
</dbReference>
<keyword evidence="1 5" id="KW-0853">WD repeat</keyword>
<dbReference type="Pfam" id="PF25313">
    <property type="entry name" value="BRWD_AD"/>
    <property type="match status" value="1"/>
</dbReference>
<organism evidence="9 10">
    <name type="scientific">Necator americanus</name>
    <name type="common">Human hookworm</name>
    <dbReference type="NCBI Taxonomy" id="51031"/>
    <lineage>
        <taxon>Eukaryota</taxon>
        <taxon>Metazoa</taxon>
        <taxon>Ecdysozoa</taxon>
        <taxon>Nematoda</taxon>
        <taxon>Chromadorea</taxon>
        <taxon>Rhabditida</taxon>
        <taxon>Rhabditina</taxon>
        <taxon>Rhabditomorpha</taxon>
        <taxon>Strongyloidea</taxon>
        <taxon>Ancylostomatidae</taxon>
        <taxon>Bunostominae</taxon>
        <taxon>Necator</taxon>
    </lineage>
</organism>
<sequence length="1726" mass="195779">MVDVPRNFRLLEELEDGQKGKSDGNISWGLEDDTDMTLTRWTGTIIGPPRTPYESRIYNLRVECGPNYPKEPPSVRFTTKIHMNGVNQTNGVIDKRNLSTLRSWNGSFMINRLKVQPSESVFRSWWDYFSFCHYIECFENFQTIHIIVSDDVVAMSNKIADDRTKFELLVLIERFLASSPCKRAATVLRHEIEKHGLLPERHDYRGCTYPRTYKDAISQLLPFAPSLVEIVERLAVLADTCVPPSVRGLPVRLVNNKRNSLIRTTASVSRKDFSSRLLAHAPVAEHIVNTVRLVNCREFGTSINRARLPGIGSLDQMERHYRVLGHLSMVYCVTFDRTGNYVLTGADDNLVKLWNVHLGLLRYTYRGHSAEVADVTVSPCNQMIASGSVDKSIRVWSLSTGETLQVFHHHTAVVARVKFLPFVDQTRRYLVSCALDCKVVFYSFDENTKEFDESDIVVFDEREAPGARIISLCHSPSGQWVVVGDTHFYLRVFRLMREPEGGVVKFTDICAHSDRVDSLEWAHAGCQFASGSRDGLAKIWRFSCGKWRSTSLIVPGFEPTDVHFSAVASSERPKSKYRVTMLCWSLDDTMVVTAGSDYILRVWSTTGEMLRSLPGHTDDSFVLKAHPAFPNVILSCGHDGVMVVWDIKKGEKLKRFTNTVEHRGHSALFDLDISRDGCTVAAVDSLGHLTVYGVASKPTRPVPKQQFFNTDYSPLLMDDTGWVLDEATGVAPHLLPPPLLTDQDLVPLADEWQNAVPGRDLIRKVGTSFEPLSSPWTNRMVVPPLSINERDFWAEGARAAADQEDYEFNIESSKEPEPEKEPIEILVPTATRKNGARCRGMVRGPPLTRRCETSYRRQRPPTLDEAIAAQDARRAAAEMENYQSDMDDSYSNSKSSDSDGCSSGSDTSDSDFSVGSVECSGEHQEEETQTEAMTMTSSGRRVQRPQRTEGTQSEEGKRREPRRRVRTAANDDYLTTDPSSTEMELAMDGFDPSTLDVAYFKKPPRRRQKKDAFLDSFPEWMRMTEPRRFPYIAQLGDHVVYFRQGHELYLERVEALDLFSISTKMRPKPSLSAEEFGIVDEVRYVRRPYRLTVVRIAQTDSNGQRTGVSWTVKFHDLTNVPDFIILKQHYDESVAQNVQEGDRIEAILDGQWWTGTVNKKEPVSEEFPSSLWFCLRILWDSGEEDVMSPWDCQPRSGSKKSGDEATETDQRNFAHVDTDQDWPEFSLRGANEAKEACCTRMFDAVTKLSVRDSVAPFAYPVSLETFPHYAANIDYPIDLDTIANRIRNGFYRRLTALHQDIRQIAVAAEQFNEPASGIVRNSRVVVEALIRFSRDTLQDDIVNLYDSLFDLPPEQIVEYCKKQVYNLAWDDDMLKDLAENNHNETPAEPGWKTDCRTILRSITADPCALHFIEANSAANEDVAAALHNTCDLTSLADALERGDIDQPATLLRNVEKMVHACKTSIDDKRSPIYRDSLALGSLFAERMKGVISQYERIWKSLIDPSGRSLRRRVRKERAQSKYNTRSHDLHNNFNFDPEEPSTSYSCPTGASPGYYRDLVNGRVHSEIFPHRRTTSVFQPSSKDPVQDNTSGISDDRGPSISSQEAVVRIRTSTRKRQLQREDEEELVNSSSSRFRRRVHQNGEGSETTHCSPSNSSGRCLTRFGSVSKRKRIESESEQEMSLRCSRSSRRNMTTISYAESDEDSTPDIPDLSSRGRMRKQRRSVQY</sequence>
<feature type="compositionally biased region" description="Polar residues" evidence="6">
    <location>
        <begin position="1642"/>
        <end position="1658"/>
    </location>
</feature>
<dbReference type="InterPro" id="IPR019775">
    <property type="entry name" value="WD40_repeat_CS"/>
</dbReference>
<feature type="region of interest" description="Disordered" evidence="6">
    <location>
        <begin position="836"/>
        <end position="865"/>
    </location>
</feature>
<reference evidence="9 10" key="1">
    <citation type="submission" date="2023-08" db="EMBL/GenBank/DDBJ databases">
        <title>A Necator americanus chromosomal reference genome.</title>
        <authorList>
            <person name="Ilik V."/>
            <person name="Petrzelkova K.J."/>
            <person name="Pardy F."/>
            <person name="Fuh T."/>
            <person name="Niatou-Singa F.S."/>
            <person name="Gouil Q."/>
            <person name="Baker L."/>
            <person name="Ritchie M.E."/>
            <person name="Jex A.R."/>
            <person name="Gazzola D."/>
            <person name="Li H."/>
            <person name="Toshio Fujiwara R."/>
            <person name="Zhan B."/>
            <person name="Aroian R.V."/>
            <person name="Pafco B."/>
            <person name="Schwarz E.M."/>
        </authorList>
    </citation>
    <scope>NUCLEOTIDE SEQUENCE [LARGE SCALE GENOMIC DNA]</scope>
    <source>
        <strain evidence="9 10">Aroian</strain>
        <tissue evidence="9">Whole animal</tissue>
    </source>
</reference>
<dbReference type="InterPro" id="IPR036322">
    <property type="entry name" value="WD40_repeat_dom_sf"/>
</dbReference>
<dbReference type="PROSITE" id="PS50014">
    <property type="entry name" value="BROMODOMAIN_2"/>
    <property type="match status" value="1"/>
</dbReference>
<evidence type="ECO:0000256" key="1">
    <source>
        <dbReference type="ARBA" id="ARBA00022574"/>
    </source>
</evidence>
<feature type="region of interest" description="Disordered" evidence="6">
    <location>
        <begin position="1188"/>
        <end position="1215"/>
    </location>
</feature>
<protein>
    <recommendedName>
        <fullName evidence="11">Bromodomain protein</fullName>
    </recommendedName>
</protein>
<evidence type="ECO:0000256" key="6">
    <source>
        <dbReference type="SAM" id="MobiDB-lite"/>
    </source>
</evidence>
<feature type="compositionally biased region" description="Basic residues" evidence="6">
    <location>
        <begin position="1715"/>
        <end position="1726"/>
    </location>
</feature>
<dbReference type="Gene3D" id="2.130.10.10">
    <property type="entry name" value="YVTN repeat-like/Quinoprotein amine dehydrogenase"/>
    <property type="match status" value="3"/>
</dbReference>
<feature type="repeat" description="WD" evidence="5">
    <location>
        <begin position="613"/>
        <end position="655"/>
    </location>
</feature>
<name>A0ABR1BWT4_NECAM</name>
<evidence type="ECO:0000259" key="7">
    <source>
        <dbReference type="PROSITE" id="PS50014"/>
    </source>
</evidence>
<dbReference type="SUPFAM" id="SSF50978">
    <property type="entry name" value="WD40 repeat-like"/>
    <property type="match status" value="1"/>
</dbReference>